<dbReference type="SUPFAM" id="SSF50044">
    <property type="entry name" value="SH3-domain"/>
    <property type="match status" value="1"/>
</dbReference>
<organism evidence="6 7">
    <name type="scientific">Dromaius novaehollandiae</name>
    <name type="common">Emu</name>
    <dbReference type="NCBI Taxonomy" id="8790"/>
    <lineage>
        <taxon>Eukaryota</taxon>
        <taxon>Metazoa</taxon>
        <taxon>Chordata</taxon>
        <taxon>Craniata</taxon>
        <taxon>Vertebrata</taxon>
        <taxon>Euteleostomi</taxon>
        <taxon>Archelosauria</taxon>
        <taxon>Archosauria</taxon>
        <taxon>Dinosauria</taxon>
        <taxon>Saurischia</taxon>
        <taxon>Theropoda</taxon>
        <taxon>Coelurosauria</taxon>
        <taxon>Aves</taxon>
        <taxon>Palaeognathae</taxon>
        <taxon>Casuariiformes</taxon>
        <taxon>Dromaiidae</taxon>
        <taxon>Dromaius</taxon>
    </lineage>
</organism>
<name>A0A8C4JQG4_DRONO</name>
<accession>A0A8C4JQG4</accession>
<evidence type="ECO:0000256" key="1">
    <source>
        <dbReference type="ARBA" id="ARBA00022443"/>
    </source>
</evidence>
<dbReference type="SMART" id="SM00326">
    <property type="entry name" value="SH3"/>
    <property type="match status" value="1"/>
</dbReference>
<protein>
    <submittedName>
        <fullName evidence="6">Abelson helper integration site 1</fullName>
    </submittedName>
</protein>
<reference evidence="6" key="1">
    <citation type="submission" date="2025-08" db="UniProtKB">
        <authorList>
            <consortium name="Ensembl"/>
        </authorList>
    </citation>
    <scope>IDENTIFICATION</scope>
</reference>
<dbReference type="PROSITE" id="PS50002">
    <property type="entry name" value="SH3"/>
    <property type="match status" value="1"/>
</dbReference>
<keyword evidence="4" id="KW-1133">Transmembrane helix</keyword>
<dbReference type="AlphaFoldDB" id="A0A8C4JQG4"/>
<feature type="region of interest" description="Disordered" evidence="3">
    <location>
        <begin position="115"/>
        <end position="140"/>
    </location>
</feature>
<reference evidence="6" key="2">
    <citation type="submission" date="2025-09" db="UniProtKB">
        <authorList>
            <consortium name="Ensembl"/>
        </authorList>
    </citation>
    <scope>IDENTIFICATION</scope>
</reference>
<feature type="domain" description="SH3" evidence="5">
    <location>
        <begin position="49"/>
        <end position="109"/>
    </location>
</feature>
<dbReference type="CDD" id="cd11812">
    <property type="entry name" value="SH3_AHI-1"/>
    <property type="match status" value="1"/>
</dbReference>
<dbReference type="GO" id="GO:0044458">
    <property type="term" value="P:motile cilium assembly"/>
    <property type="evidence" value="ECO:0007669"/>
    <property type="project" value="TreeGrafter"/>
</dbReference>
<feature type="transmembrane region" description="Helical" evidence="4">
    <location>
        <begin position="205"/>
        <end position="224"/>
    </location>
</feature>
<keyword evidence="4" id="KW-0812">Transmembrane</keyword>
<dbReference type="PRINTS" id="PR00452">
    <property type="entry name" value="SH3DOMAIN"/>
</dbReference>
<evidence type="ECO:0000259" key="5">
    <source>
        <dbReference type="PROSITE" id="PS50002"/>
    </source>
</evidence>
<dbReference type="Proteomes" id="UP000694423">
    <property type="component" value="Unplaced"/>
</dbReference>
<gene>
    <name evidence="6" type="primary">AHI1</name>
</gene>
<keyword evidence="1 2" id="KW-0728">SH3 domain</keyword>
<dbReference type="PANTHER" id="PTHR44499">
    <property type="entry name" value="JOUBERIN"/>
    <property type="match status" value="1"/>
</dbReference>
<dbReference type="PANTHER" id="PTHR44499:SF1">
    <property type="entry name" value="JOUBERIN"/>
    <property type="match status" value="1"/>
</dbReference>
<proteinExistence type="predicted"/>
<evidence type="ECO:0000313" key="6">
    <source>
        <dbReference type="Ensembl" id="ENSDNVP00000012724.1"/>
    </source>
</evidence>
<keyword evidence="7" id="KW-1185">Reference proteome</keyword>
<dbReference type="InterPro" id="IPR036028">
    <property type="entry name" value="SH3-like_dom_sf"/>
</dbReference>
<evidence type="ECO:0000256" key="4">
    <source>
        <dbReference type="SAM" id="Phobius"/>
    </source>
</evidence>
<keyword evidence="4" id="KW-0472">Membrane</keyword>
<dbReference type="Gene3D" id="2.30.30.40">
    <property type="entry name" value="SH3 Domains"/>
    <property type="match status" value="1"/>
</dbReference>
<dbReference type="Pfam" id="PF00018">
    <property type="entry name" value="SH3_1"/>
    <property type="match status" value="1"/>
</dbReference>
<dbReference type="InterPro" id="IPR001452">
    <property type="entry name" value="SH3_domain"/>
</dbReference>
<dbReference type="InterPro" id="IPR052803">
    <property type="entry name" value="Cilium-Associated_Jouberin"/>
</dbReference>
<dbReference type="PRINTS" id="PR01887">
    <property type="entry name" value="SPECTRNALPHA"/>
</dbReference>
<evidence type="ECO:0000313" key="7">
    <source>
        <dbReference type="Proteomes" id="UP000694423"/>
    </source>
</evidence>
<dbReference type="GO" id="GO:0036064">
    <property type="term" value="C:ciliary basal body"/>
    <property type="evidence" value="ECO:0007669"/>
    <property type="project" value="TreeGrafter"/>
</dbReference>
<dbReference type="Ensembl" id="ENSDNVT00000015338.1">
    <property type="protein sequence ID" value="ENSDNVP00000012724.1"/>
    <property type="gene ID" value="ENSDNVG00000008923.1"/>
</dbReference>
<dbReference type="InterPro" id="IPR035832">
    <property type="entry name" value="AHI1_SH3"/>
</dbReference>
<dbReference type="FunFam" id="2.30.30.40:FF:000132">
    <property type="entry name" value="jouberin isoform X2"/>
    <property type="match status" value="1"/>
</dbReference>
<evidence type="ECO:0000256" key="2">
    <source>
        <dbReference type="PROSITE-ProRule" id="PRU00192"/>
    </source>
</evidence>
<evidence type="ECO:0000256" key="3">
    <source>
        <dbReference type="SAM" id="MobiDB-lite"/>
    </source>
</evidence>
<sequence length="232" mass="25784">GPLGLGSRKQPGCFSPVGNPLSLTLLGRLQLNSDCLTALGVKRGSTCPLGQETVVALYDYTAHRSDELTIHRSDIIQVLYKDNDNWWFGSLANGQQGYFPANYVAGEKEYEDQRSGLVPDSAPLLPDGQTEAEEGSPTLHEKSAITNEEAERSQDPCVLEDGTFQTTHQLGDMTDFKLLVELLSMKTSDLQFQFSSQKMFSQQSLVWIIFSFYDSCLIFFLYNFCPTGQESP</sequence>